<gene>
    <name evidence="2" type="ORF">BU072_05350</name>
</gene>
<evidence type="ECO:0000313" key="3">
    <source>
        <dbReference type="Proteomes" id="UP000241209"/>
    </source>
</evidence>
<dbReference type="Proteomes" id="UP000241209">
    <property type="component" value="Unassembled WGS sequence"/>
</dbReference>
<dbReference type="AlphaFoldDB" id="A0A2T4PUK1"/>
<evidence type="ECO:0000256" key="1">
    <source>
        <dbReference type="SAM" id="Phobius"/>
    </source>
</evidence>
<dbReference type="RefSeq" id="WP_107556897.1">
    <property type="nucleotide sequence ID" value="NZ_JABUYR010000001.1"/>
</dbReference>
<reference evidence="2 3" key="1">
    <citation type="journal article" date="2016" name="Front. Microbiol.">
        <title>Comprehensive Phylogenetic Analysis of Bovine Non-aureus Staphylococci Species Based on Whole-Genome Sequencing.</title>
        <authorList>
            <person name="Naushad S."/>
            <person name="Barkema H.W."/>
            <person name="Luby C."/>
            <person name="Condas L.A."/>
            <person name="Nobrega D.B."/>
            <person name="Carson D.A."/>
            <person name="De Buck J."/>
        </authorList>
    </citation>
    <scope>NUCLEOTIDE SEQUENCE [LARGE SCALE GENOMIC DNA]</scope>
    <source>
        <strain evidence="2 3">SNUC 2204</strain>
    </source>
</reference>
<name>A0A2T4PUK1_9STAP</name>
<proteinExistence type="predicted"/>
<feature type="transmembrane region" description="Helical" evidence="1">
    <location>
        <begin position="55"/>
        <end position="76"/>
    </location>
</feature>
<sequence>MIRNILASLMSAILFGIVGLFVIFIIDKKGFTTNDSTLLNTIGEMNIINVFSNSTLNGLVLLVIIVSIIIFIAGIAKRSARN</sequence>
<evidence type="ECO:0000313" key="2">
    <source>
        <dbReference type="EMBL" id="PTI30086.1"/>
    </source>
</evidence>
<accession>A0A2T4PUK1</accession>
<comment type="caution">
    <text evidence="2">The sequence shown here is derived from an EMBL/GenBank/DDBJ whole genome shotgun (WGS) entry which is preliminary data.</text>
</comment>
<organism evidence="2 3">
    <name type="scientific">Mammaliicoccus vitulinus</name>
    <dbReference type="NCBI Taxonomy" id="71237"/>
    <lineage>
        <taxon>Bacteria</taxon>
        <taxon>Bacillati</taxon>
        <taxon>Bacillota</taxon>
        <taxon>Bacilli</taxon>
        <taxon>Bacillales</taxon>
        <taxon>Staphylococcaceae</taxon>
        <taxon>Mammaliicoccus</taxon>
    </lineage>
</organism>
<dbReference type="EMBL" id="PZFK01000008">
    <property type="protein sequence ID" value="PTI30086.1"/>
    <property type="molecule type" value="Genomic_DNA"/>
</dbReference>
<feature type="transmembrane region" description="Helical" evidence="1">
    <location>
        <begin position="7"/>
        <end position="26"/>
    </location>
</feature>
<keyword evidence="1" id="KW-1133">Transmembrane helix</keyword>
<keyword evidence="1" id="KW-0472">Membrane</keyword>
<keyword evidence="1" id="KW-0812">Transmembrane</keyword>
<protein>
    <submittedName>
        <fullName evidence="2">Uncharacterized protein</fullName>
    </submittedName>
</protein>